<dbReference type="InterPro" id="IPR043129">
    <property type="entry name" value="ATPase_NBD"/>
</dbReference>
<dbReference type="SUPFAM" id="SSF53067">
    <property type="entry name" value="Actin-like ATPase domain"/>
    <property type="match status" value="1"/>
</dbReference>
<comment type="catalytic activity">
    <reaction evidence="6">
        <text>D-fructose + ATP = D-fructose 6-phosphate + ADP + H(+)</text>
        <dbReference type="Rhea" id="RHEA:16125"/>
        <dbReference type="ChEBI" id="CHEBI:15378"/>
        <dbReference type="ChEBI" id="CHEBI:30616"/>
        <dbReference type="ChEBI" id="CHEBI:37721"/>
        <dbReference type="ChEBI" id="CHEBI:61527"/>
        <dbReference type="ChEBI" id="CHEBI:456216"/>
        <dbReference type="EC" id="2.7.1.4"/>
    </reaction>
</comment>
<dbReference type="PANTHER" id="PTHR42742">
    <property type="entry name" value="TRANSCRIPTIONAL REPRESSOR MPRA"/>
    <property type="match status" value="1"/>
</dbReference>
<evidence type="ECO:0000313" key="8">
    <source>
        <dbReference type="Proteomes" id="UP000676409"/>
    </source>
</evidence>
<accession>A0A975IVU4</accession>
<name>A0A975IVU4_9CAUL</name>
<gene>
    <name evidence="7" type="ORF">KCG34_03250</name>
</gene>
<sequence length="304" mass="31298">MSRSGELLAGVELGGTKCVCIVGTGPDDVATQISVATGDDAEATLGQIEAILRDLDRAMGPIAALGVASFGPVDLDPRSPTWGHITSTPKPGWSQVDVGRRLARALDRPTGFDTDVNGAALAEGRWGAAQGLADFAYVTVGTGVGAGLIAGGRPIGGFSHPEIGHMRVARREGDDWPGSCPFHGDCVEGLASGSAIKARLGGSPARLDEEDPVWDLVAHVLAGMAHNLAVTAAPRRILMGGGVMNAQPHLFPRIRRELTRSLAGYLALPEMEDFIRPPGLGDMAGPLGALAVAADALAAARSPR</sequence>
<reference evidence="7" key="1">
    <citation type="submission" date="2021-04" db="EMBL/GenBank/DDBJ databases">
        <title>The complete genome sequence of Caulobacter sp. S6.</title>
        <authorList>
            <person name="Tang Y."/>
            <person name="Ouyang W."/>
            <person name="Liu Q."/>
            <person name="Huang B."/>
            <person name="Guo Z."/>
            <person name="Lei P."/>
        </authorList>
    </citation>
    <scope>NUCLEOTIDE SEQUENCE</scope>
    <source>
        <strain evidence="7">S6</strain>
    </source>
</reference>
<dbReference type="PROSITE" id="PS01125">
    <property type="entry name" value="ROK"/>
    <property type="match status" value="1"/>
</dbReference>
<dbReference type="Pfam" id="PF00480">
    <property type="entry name" value="ROK"/>
    <property type="match status" value="1"/>
</dbReference>
<dbReference type="GO" id="GO:0008865">
    <property type="term" value="F:fructokinase activity"/>
    <property type="evidence" value="ECO:0007669"/>
    <property type="project" value="UniProtKB-EC"/>
</dbReference>
<dbReference type="AlphaFoldDB" id="A0A975IVU4"/>
<keyword evidence="2" id="KW-0479">Metal-binding</keyword>
<dbReference type="InterPro" id="IPR000600">
    <property type="entry name" value="ROK"/>
</dbReference>
<dbReference type="PANTHER" id="PTHR42742:SF3">
    <property type="entry name" value="FRUCTOKINASE"/>
    <property type="match status" value="1"/>
</dbReference>
<dbReference type="EMBL" id="CP073078">
    <property type="protein sequence ID" value="QUD88919.1"/>
    <property type="molecule type" value="Genomic_DNA"/>
</dbReference>
<keyword evidence="4" id="KW-0460">Magnesium</keyword>
<dbReference type="GO" id="GO:0046872">
    <property type="term" value="F:metal ion binding"/>
    <property type="evidence" value="ECO:0007669"/>
    <property type="project" value="UniProtKB-KW"/>
</dbReference>
<evidence type="ECO:0000256" key="2">
    <source>
        <dbReference type="ARBA" id="ARBA00022723"/>
    </source>
</evidence>
<evidence type="ECO:0000256" key="6">
    <source>
        <dbReference type="ARBA" id="ARBA00048451"/>
    </source>
</evidence>
<organism evidence="7 8">
    <name type="scientific">Phenylobacterium montanum</name>
    <dbReference type="NCBI Taxonomy" id="2823693"/>
    <lineage>
        <taxon>Bacteria</taxon>
        <taxon>Pseudomonadati</taxon>
        <taxon>Pseudomonadota</taxon>
        <taxon>Alphaproteobacteria</taxon>
        <taxon>Caulobacterales</taxon>
        <taxon>Caulobacteraceae</taxon>
        <taxon>Phenylobacterium</taxon>
    </lineage>
</organism>
<dbReference type="Proteomes" id="UP000676409">
    <property type="component" value="Chromosome"/>
</dbReference>
<protein>
    <recommendedName>
        <fullName evidence="5">fructokinase</fullName>
        <ecNumber evidence="5">2.7.1.4</ecNumber>
    </recommendedName>
</protein>
<dbReference type="InterPro" id="IPR049874">
    <property type="entry name" value="ROK_cs"/>
</dbReference>
<dbReference type="EC" id="2.7.1.4" evidence="5"/>
<dbReference type="Gene3D" id="3.30.420.40">
    <property type="match status" value="2"/>
</dbReference>
<evidence type="ECO:0000256" key="4">
    <source>
        <dbReference type="ARBA" id="ARBA00022842"/>
    </source>
</evidence>
<dbReference type="RefSeq" id="WP_211938969.1">
    <property type="nucleotide sequence ID" value="NZ_CP073078.1"/>
</dbReference>
<evidence type="ECO:0000256" key="5">
    <source>
        <dbReference type="ARBA" id="ARBA00038887"/>
    </source>
</evidence>
<dbReference type="InterPro" id="IPR051804">
    <property type="entry name" value="Carb_Metab_Reg_Kinase/Isom"/>
</dbReference>
<keyword evidence="8" id="KW-1185">Reference proteome</keyword>
<comment type="cofactor">
    <cofactor evidence="1">
        <name>Mg(2+)</name>
        <dbReference type="ChEBI" id="CHEBI:18420"/>
    </cofactor>
</comment>
<evidence type="ECO:0000256" key="3">
    <source>
        <dbReference type="ARBA" id="ARBA00022833"/>
    </source>
</evidence>
<evidence type="ECO:0000256" key="1">
    <source>
        <dbReference type="ARBA" id="ARBA00001946"/>
    </source>
</evidence>
<dbReference type="KEGG" id="caul:KCG34_03250"/>
<proteinExistence type="predicted"/>
<keyword evidence="3" id="KW-0862">Zinc</keyword>
<dbReference type="CDD" id="cd24067">
    <property type="entry name" value="ASKHA_NBD_ROK_BsFRK-like"/>
    <property type="match status" value="1"/>
</dbReference>
<evidence type="ECO:0000313" key="7">
    <source>
        <dbReference type="EMBL" id="QUD88919.1"/>
    </source>
</evidence>